<dbReference type="InterPro" id="IPR013154">
    <property type="entry name" value="ADH-like_N"/>
</dbReference>
<keyword evidence="3" id="KW-1185">Reference proteome</keyword>
<dbReference type="Pfam" id="PF08240">
    <property type="entry name" value="ADH_N"/>
    <property type="match status" value="1"/>
</dbReference>
<dbReference type="InterPro" id="IPR036291">
    <property type="entry name" value="NAD(P)-bd_dom_sf"/>
</dbReference>
<dbReference type="InterPro" id="IPR052711">
    <property type="entry name" value="Zinc_ADH-like"/>
</dbReference>
<dbReference type="InterPro" id="IPR020843">
    <property type="entry name" value="ER"/>
</dbReference>
<dbReference type="SMART" id="SM00829">
    <property type="entry name" value="PKS_ER"/>
    <property type="match status" value="1"/>
</dbReference>
<dbReference type="InterPro" id="IPR013149">
    <property type="entry name" value="ADH-like_C"/>
</dbReference>
<reference evidence="3" key="1">
    <citation type="journal article" date="2019" name="Int. J. Syst. Evol. Microbiol.">
        <title>The Global Catalogue of Microorganisms (GCM) 10K type strain sequencing project: providing services to taxonomists for standard genome sequencing and annotation.</title>
        <authorList>
            <consortium name="The Broad Institute Genomics Platform"/>
            <consortium name="The Broad Institute Genome Sequencing Center for Infectious Disease"/>
            <person name="Wu L."/>
            <person name="Ma J."/>
        </authorList>
    </citation>
    <scope>NUCLEOTIDE SEQUENCE [LARGE SCALE GENOMIC DNA]</scope>
    <source>
        <strain evidence="3">CGMCC 1.15103</strain>
    </source>
</reference>
<feature type="domain" description="Enoyl reductase (ER)" evidence="1">
    <location>
        <begin position="15"/>
        <end position="335"/>
    </location>
</feature>
<evidence type="ECO:0000259" key="1">
    <source>
        <dbReference type="SMART" id="SM00829"/>
    </source>
</evidence>
<comment type="caution">
    <text evidence="2">The sequence shown here is derived from an EMBL/GenBank/DDBJ whole genome shotgun (WGS) entry which is preliminary data.</text>
</comment>
<dbReference type="SUPFAM" id="SSF51735">
    <property type="entry name" value="NAD(P)-binding Rossmann-fold domains"/>
    <property type="match status" value="1"/>
</dbReference>
<dbReference type="SUPFAM" id="SSF50129">
    <property type="entry name" value="GroES-like"/>
    <property type="match status" value="1"/>
</dbReference>
<proteinExistence type="predicted"/>
<accession>A0ABQ1LN41</accession>
<dbReference type="Proteomes" id="UP000602004">
    <property type="component" value="Unassembled WGS sequence"/>
</dbReference>
<organism evidence="2 3">
    <name type="scientific">Paraburkholderia caffeinilytica</name>
    <dbReference type="NCBI Taxonomy" id="1761016"/>
    <lineage>
        <taxon>Bacteria</taxon>
        <taxon>Pseudomonadati</taxon>
        <taxon>Pseudomonadota</taxon>
        <taxon>Betaproteobacteria</taxon>
        <taxon>Burkholderiales</taxon>
        <taxon>Burkholderiaceae</taxon>
        <taxon>Paraburkholderia</taxon>
    </lineage>
</organism>
<sequence length="337" mass="35268">MTRTMKALVLTVADGPTSARVEQVAVPEPGAGEVRIALRAASLNHRELWISRGQYPGMRLPCILGADGAGIIDAVGLGIDRNQVGREVVLYPGRDWGDNKAYPSKQFSVLGMPTAGTIAEYVCVPAAHAFAKPASLSFEEAACLPTGGVTAWRALVTKAQIRRGEKVLVTGIGGGVATLALRLAAAMGAIVYVTSGSTEKLTIGESLGASGGVCYRQDKWGKALQALSGGIDVVIDGAPGSSFGQYVRALNFGARVLIYGSTGGTAVEFSAPDLFLRHASVIGTAMGTTDDFRNMLAFVEAQEVKPVIDRAFPLEQAGEALHYLEAGHQIGKVTIRI</sequence>
<gene>
    <name evidence="2" type="primary">yogA</name>
    <name evidence="2" type="ORF">GCM10011400_11850</name>
</gene>
<dbReference type="Gene3D" id="3.40.50.720">
    <property type="entry name" value="NAD(P)-binding Rossmann-like Domain"/>
    <property type="match status" value="1"/>
</dbReference>
<dbReference type="InterPro" id="IPR011032">
    <property type="entry name" value="GroES-like_sf"/>
</dbReference>
<dbReference type="PANTHER" id="PTHR45033:SF3">
    <property type="entry name" value="DEHYDROGENASE, PUTATIVE (AFU_ORTHOLOGUE AFUA_2G13270)-RELATED"/>
    <property type="match status" value="1"/>
</dbReference>
<name>A0ABQ1LN41_9BURK</name>
<protein>
    <submittedName>
        <fullName evidence="2">Zinc-type alcohol dehydrogenase-like protein YogA</fullName>
    </submittedName>
</protein>
<dbReference type="Pfam" id="PF00107">
    <property type="entry name" value="ADH_zinc_N"/>
    <property type="match status" value="1"/>
</dbReference>
<dbReference type="EMBL" id="BMHL01000002">
    <property type="protein sequence ID" value="GGC27066.1"/>
    <property type="molecule type" value="Genomic_DNA"/>
</dbReference>
<evidence type="ECO:0000313" key="3">
    <source>
        <dbReference type="Proteomes" id="UP000602004"/>
    </source>
</evidence>
<dbReference type="PANTHER" id="PTHR45033">
    <property type="match status" value="1"/>
</dbReference>
<evidence type="ECO:0000313" key="2">
    <source>
        <dbReference type="EMBL" id="GGC27066.1"/>
    </source>
</evidence>
<dbReference type="Gene3D" id="3.90.180.10">
    <property type="entry name" value="Medium-chain alcohol dehydrogenases, catalytic domain"/>
    <property type="match status" value="1"/>
</dbReference>